<accession>A0ABR3GM34</accession>
<dbReference type="SUPFAM" id="SSF48403">
    <property type="entry name" value="Ankyrin repeat"/>
    <property type="match status" value="1"/>
</dbReference>
<dbReference type="Pfam" id="PF13637">
    <property type="entry name" value="Ank_4"/>
    <property type="match status" value="1"/>
</dbReference>
<evidence type="ECO:0008006" key="3">
    <source>
        <dbReference type="Google" id="ProtNLM"/>
    </source>
</evidence>
<dbReference type="Proteomes" id="UP001447188">
    <property type="component" value="Unassembled WGS sequence"/>
</dbReference>
<dbReference type="InterPro" id="IPR002110">
    <property type="entry name" value="Ankyrin_rpt"/>
</dbReference>
<proteinExistence type="predicted"/>
<dbReference type="Gene3D" id="1.25.40.20">
    <property type="entry name" value="Ankyrin repeat-containing domain"/>
    <property type="match status" value="1"/>
</dbReference>
<evidence type="ECO:0000313" key="1">
    <source>
        <dbReference type="EMBL" id="KAL0636988.1"/>
    </source>
</evidence>
<dbReference type="InterPro" id="IPR036770">
    <property type="entry name" value="Ankyrin_rpt-contain_sf"/>
</dbReference>
<sequence>MHIQLCLPQQGPTLTIGYQEGCEQLVSLVLEKGATVRARDEEGWTVDYMAANRLLEKGVDLNDRGDKIRTALHWVAMCGHEVTTKLPLDKDVDIGAGDCERTVLHEAAATLLLEK</sequence>
<gene>
    <name evidence="1" type="ORF">Q9L58_003970</name>
</gene>
<evidence type="ECO:0000313" key="2">
    <source>
        <dbReference type="Proteomes" id="UP001447188"/>
    </source>
</evidence>
<protein>
    <recommendedName>
        <fullName evidence="3">Ankyrin repeat protein</fullName>
    </recommendedName>
</protein>
<organism evidence="1 2">
    <name type="scientific">Discina gigas</name>
    <dbReference type="NCBI Taxonomy" id="1032678"/>
    <lineage>
        <taxon>Eukaryota</taxon>
        <taxon>Fungi</taxon>
        <taxon>Dikarya</taxon>
        <taxon>Ascomycota</taxon>
        <taxon>Pezizomycotina</taxon>
        <taxon>Pezizomycetes</taxon>
        <taxon>Pezizales</taxon>
        <taxon>Discinaceae</taxon>
        <taxon>Discina</taxon>
    </lineage>
</organism>
<keyword evidence="2" id="KW-1185">Reference proteome</keyword>
<comment type="caution">
    <text evidence="1">The sequence shown here is derived from an EMBL/GenBank/DDBJ whole genome shotgun (WGS) entry which is preliminary data.</text>
</comment>
<name>A0ABR3GM34_9PEZI</name>
<dbReference type="EMBL" id="JBBBZM010000040">
    <property type="protein sequence ID" value="KAL0636988.1"/>
    <property type="molecule type" value="Genomic_DNA"/>
</dbReference>
<reference evidence="1 2" key="1">
    <citation type="submission" date="2024-02" db="EMBL/GenBank/DDBJ databases">
        <title>Discinaceae phylogenomics.</title>
        <authorList>
            <person name="Dirks A.C."/>
            <person name="James T.Y."/>
        </authorList>
    </citation>
    <scope>NUCLEOTIDE SEQUENCE [LARGE SCALE GENOMIC DNA]</scope>
    <source>
        <strain evidence="1 2">ACD0624</strain>
    </source>
</reference>